<proteinExistence type="predicted"/>
<sequence>MDEEVLRAQDAGVQDHIFYSRPPQHTSRGLPYDCREGRTAPSAPMAASGGVSCAASPSCASSTQSMSTPSARALREEEVASFVEQIRAAGGHEDDDDGGKRREFNMGELFVSLT</sequence>
<evidence type="ECO:0000256" key="1">
    <source>
        <dbReference type="SAM" id="MobiDB-lite"/>
    </source>
</evidence>
<evidence type="ECO:0000313" key="3">
    <source>
        <dbReference type="Proteomes" id="UP001341281"/>
    </source>
</evidence>
<feature type="region of interest" description="Disordered" evidence="1">
    <location>
        <begin position="1"/>
        <end position="70"/>
    </location>
</feature>
<protein>
    <submittedName>
        <fullName evidence="2">Uncharacterized protein</fullName>
    </submittedName>
</protein>
<gene>
    <name evidence="2" type="ORF">U9M48_044567</name>
</gene>
<accession>A0AAQ3UVC4</accession>
<evidence type="ECO:0000313" key="2">
    <source>
        <dbReference type="EMBL" id="WVZ99239.1"/>
    </source>
</evidence>
<reference evidence="2 3" key="1">
    <citation type="submission" date="2024-02" db="EMBL/GenBank/DDBJ databases">
        <title>High-quality chromosome-scale genome assembly of Pensacola bahiagrass (Paspalum notatum Flugge var. saurae).</title>
        <authorList>
            <person name="Vega J.M."/>
            <person name="Podio M."/>
            <person name="Orjuela J."/>
            <person name="Siena L.A."/>
            <person name="Pessino S.C."/>
            <person name="Combes M.C."/>
            <person name="Mariac C."/>
            <person name="Albertini E."/>
            <person name="Pupilli F."/>
            <person name="Ortiz J.P.A."/>
            <person name="Leblanc O."/>
        </authorList>
    </citation>
    <scope>NUCLEOTIDE SEQUENCE [LARGE SCALE GENOMIC DNA]</scope>
    <source>
        <strain evidence="2">R1</strain>
        <tissue evidence="2">Leaf</tissue>
    </source>
</reference>
<dbReference type="EMBL" id="CP144754">
    <property type="protein sequence ID" value="WVZ99239.1"/>
    <property type="molecule type" value="Genomic_DNA"/>
</dbReference>
<feature type="compositionally biased region" description="Low complexity" evidence="1">
    <location>
        <begin position="45"/>
        <end position="70"/>
    </location>
</feature>
<organism evidence="2 3">
    <name type="scientific">Paspalum notatum var. saurae</name>
    <dbReference type="NCBI Taxonomy" id="547442"/>
    <lineage>
        <taxon>Eukaryota</taxon>
        <taxon>Viridiplantae</taxon>
        <taxon>Streptophyta</taxon>
        <taxon>Embryophyta</taxon>
        <taxon>Tracheophyta</taxon>
        <taxon>Spermatophyta</taxon>
        <taxon>Magnoliopsida</taxon>
        <taxon>Liliopsida</taxon>
        <taxon>Poales</taxon>
        <taxon>Poaceae</taxon>
        <taxon>PACMAD clade</taxon>
        <taxon>Panicoideae</taxon>
        <taxon>Andropogonodae</taxon>
        <taxon>Paspaleae</taxon>
        <taxon>Paspalinae</taxon>
        <taxon>Paspalum</taxon>
    </lineage>
</organism>
<dbReference type="Proteomes" id="UP001341281">
    <property type="component" value="Chromosome 10"/>
</dbReference>
<dbReference type="AlphaFoldDB" id="A0AAQ3UVC4"/>
<name>A0AAQ3UVC4_PASNO</name>
<keyword evidence="3" id="KW-1185">Reference proteome</keyword>